<sequence length="75" mass="7695">MKESTSAAVPSWLLPAWPRLVATRDAALAAGAPVEQALGAARATAAEILSPALPAYVLREAMLILAAEMAERGAP</sequence>
<organism evidence="1 2">
    <name type="scientific">Falsiroseomonas oleicola</name>
    <dbReference type="NCBI Taxonomy" id="2801474"/>
    <lineage>
        <taxon>Bacteria</taxon>
        <taxon>Pseudomonadati</taxon>
        <taxon>Pseudomonadota</taxon>
        <taxon>Alphaproteobacteria</taxon>
        <taxon>Acetobacterales</taxon>
        <taxon>Roseomonadaceae</taxon>
        <taxon>Falsiroseomonas</taxon>
    </lineage>
</organism>
<protein>
    <submittedName>
        <fullName evidence="1">Uncharacterized protein</fullName>
    </submittedName>
</protein>
<name>A0ABS6HAP6_9PROT</name>
<accession>A0ABS6HAP6</accession>
<comment type="caution">
    <text evidence="1">The sequence shown here is derived from an EMBL/GenBank/DDBJ whole genome shotgun (WGS) entry which is preliminary data.</text>
</comment>
<evidence type="ECO:0000313" key="2">
    <source>
        <dbReference type="Proteomes" id="UP000689967"/>
    </source>
</evidence>
<proteinExistence type="predicted"/>
<dbReference type="Proteomes" id="UP000689967">
    <property type="component" value="Unassembled WGS sequence"/>
</dbReference>
<dbReference type="EMBL" id="JAERQM010000006">
    <property type="protein sequence ID" value="MBU8545810.1"/>
    <property type="molecule type" value="Genomic_DNA"/>
</dbReference>
<evidence type="ECO:0000313" key="1">
    <source>
        <dbReference type="EMBL" id="MBU8545810.1"/>
    </source>
</evidence>
<keyword evidence="2" id="KW-1185">Reference proteome</keyword>
<dbReference type="RefSeq" id="WP_216877838.1">
    <property type="nucleotide sequence ID" value="NZ_JAERQM010000006.1"/>
</dbReference>
<reference evidence="1 2" key="1">
    <citation type="submission" date="2021-01" db="EMBL/GenBank/DDBJ databases">
        <title>Roseomonas sp. nov, a bacterium isolated from an oil production mixture in Yumen Oilfield.</title>
        <authorList>
            <person name="Wu D."/>
        </authorList>
    </citation>
    <scope>NUCLEOTIDE SEQUENCE [LARGE SCALE GENOMIC DNA]</scope>
    <source>
        <strain evidence="1 2">ROY-5-3</strain>
    </source>
</reference>
<gene>
    <name evidence="1" type="ORF">JJQ90_18955</name>
</gene>